<evidence type="ECO:0000256" key="7">
    <source>
        <dbReference type="ARBA" id="ARBA00023040"/>
    </source>
</evidence>
<keyword evidence="5" id="KW-0552">Olfaction</keyword>
<comment type="subcellular location">
    <subcellularLocation>
        <location evidence="1">Cell membrane</location>
        <topology evidence="1">Multi-pass membrane protein</topology>
    </subcellularLocation>
</comment>
<keyword evidence="11" id="KW-0325">Glycoprotein</keyword>
<evidence type="ECO:0000256" key="5">
    <source>
        <dbReference type="ARBA" id="ARBA00022725"/>
    </source>
</evidence>
<dbReference type="RefSeq" id="XP_025069049.1">
    <property type="nucleotide sequence ID" value="XM_025213264.1"/>
</dbReference>
<keyword evidence="8 13" id="KW-0472">Membrane</keyword>
<protein>
    <submittedName>
        <fullName evidence="16">Olfactory receptor 11L1-like</fullName>
    </submittedName>
</protein>
<gene>
    <name evidence="16" type="primary">LOC112551590</name>
</gene>
<name>A0A3Q0HAE4_ALLSI</name>
<evidence type="ECO:0000256" key="6">
    <source>
        <dbReference type="ARBA" id="ARBA00022989"/>
    </source>
</evidence>
<dbReference type="AlphaFoldDB" id="A0A3Q0HAE4"/>
<evidence type="ECO:0000256" key="11">
    <source>
        <dbReference type="ARBA" id="ARBA00023180"/>
    </source>
</evidence>
<keyword evidence="9" id="KW-1015">Disulfide bond</keyword>
<keyword evidence="3" id="KW-0716">Sensory transduction</keyword>
<dbReference type="GeneID" id="112551590"/>
<proteinExistence type="predicted"/>
<evidence type="ECO:0000313" key="16">
    <source>
        <dbReference type="RefSeq" id="XP_025069049.1"/>
    </source>
</evidence>
<feature type="transmembrane region" description="Helical" evidence="13">
    <location>
        <begin position="102"/>
        <end position="123"/>
    </location>
</feature>
<dbReference type="Pfam" id="PF13853">
    <property type="entry name" value="7tm_4"/>
    <property type="match status" value="1"/>
</dbReference>
<evidence type="ECO:0000256" key="4">
    <source>
        <dbReference type="ARBA" id="ARBA00022692"/>
    </source>
</evidence>
<keyword evidence="6 13" id="KW-1133">Transmembrane helix</keyword>
<keyword evidence="2" id="KW-1003">Cell membrane</keyword>
<keyword evidence="10" id="KW-0675">Receptor</keyword>
<dbReference type="InterPro" id="IPR017452">
    <property type="entry name" value="GPCR_Rhodpsn_7TM"/>
</dbReference>
<evidence type="ECO:0000256" key="10">
    <source>
        <dbReference type="ARBA" id="ARBA00023170"/>
    </source>
</evidence>
<evidence type="ECO:0000256" key="2">
    <source>
        <dbReference type="ARBA" id="ARBA00022475"/>
    </source>
</evidence>
<dbReference type="InterPro" id="IPR000725">
    <property type="entry name" value="Olfact_rcpt"/>
</dbReference>
<dbReference type="Gene3D" id="1.20.1070.10">
    <property type="entry name" value="Rhodopsin 7-helix transmembrane proteins"/>
    <property type="match status" value="1"/>
</dbReference>
<feature type="transmembrane region" description="Helical" evidence="13">
    <location>
        <begin position="236"/>
        <end position="260"/>
    </location>
</feature>
<dbReference type="PANTHER" id="PTHR24242">
    <property type="entry name" value="G-PROTEIN COUPLED RECEPTOR"/>
    <property type="match status" value="1"/>
</dbReference>
<dbReference type="Proteomes" id="UP000189705">
    <property type="component" value="Unplaced"/>
</dbReference>
<dbReference type="GO" id="GO:0005886">
    <property type="term" value="C:plasma membrane"/>
    <property type="evidence" value="ECO:0007669"/>
    <property type="project" value="UniProtKB-SubCell"/>
</dbReference>
<keyword evidence="7" id="KW-0297">G-protein coupled receptor</keyword>
<dbReference type="PROSITE" id="PS50262">
    <property type="entry name" value="G_PROTEIN_RECEP_F1_2"/>
    <property type="match status" value="1"/>
</dbReference>
<dbReference type="CDD" id="cd13954">
    <property type="entry name" value="7tmA_OR"/>
    <property type="match status" value="1"/>
</dbReference>
<feature type="transmembrane region" description="Helical" evidence="13">
    <location>
        <begin position="191"/>
        <end position="224"/>
    </location>
</feature>
<evidence type="ECO:0000256" key="12">
    <source>
        <dbReference type="ARBA" id="ARBA00023224"/>
    </source>
</evidence>
<keyword evidence="4 13" id="KW-0812">Transmembrane</keyword>
<dbReference type="FunFam" id="1.20.1070.10:FF:000001">
    <property type="entry name" value="Olfactory receptor"/>
    <property type="match status" value="1"/>
</dbReference>
<keyword evidence="12" id="KW-0807">Transducer</keyword>
<dbReference type="InterPro" id="IPR000276">
    <property type="entry name" value="GPCR_Rhodpsn"/>
</dbReference>
<accession>A0A3Q0HAE4</accession>
<reference evidence="16" key="1">
    <citation type="submission" date="2025-08" db="UniProtKB">
        <authorList>
            <consortium name="RefSeq"/>
        </authorList>
    </citation>
    <scope>IDENTIFICATION</scope>
</reference>
<evidence type="ECO:0000256" key="1">
    <source>
        <dbReference type="ARBA" id="ARBA00004651"/>
    </source>
</evidence>
<dbReference type="InParanoid" id="A0A3Q0HAE4"/>
<feature type="transmembrane region" description="Helical" evidence="13">
    <location>
        <begin position="144"/>
        <end position="162"/>
    </location>
</feature>
<dbReference type="InterPro" id="IPR050939">
    <property type="entry name" value="Olfactory_GPCR1"/>
</dbReference>
<evidence type="ECO:0000259" key="14">
    <source>
        <dbReference type="PROSITE" id="PS50262"/>
    </source>
</evidence>
<dbReference type="PRINTS" id="PR00245">
    <property type="entry name" value="OLFACTORYR"/>
</dbReference>
<dbReference type="PANTHER" id="PTHR24242:SF359">
    <property type="entry name" value="ODORANT RECEPTOR-RELATED"/>
    <property type="match status" value="1"/>
</dbReference>
<dbReference type="GO" id="GO:0004984">
    <property type="term" value="F:olfactory receptor activity"/>
    <property type="evidence" value="ECO:0007669"/>
    <property type="project" value="InterPro"/>
</dbReference>
<feature type="transmembrane region" description="Helical" evidence="13">
    <location>
        <begin position="25"/>
        <end position="47"/>
    </location>
</feature>
<dbReference type="PRINTS" id="PR00237">
    <property type="entry name" value="GPCRRHODOPSN"/>
</dbReference>
<organism evidence="15 16">
    <name type="scientific">Alligator sinensis</name>
    <name type="common">Chinese alligator</name>
    <dbReference type="NCBI Taxonomy" id="38654"/>
    <lineage>
        <taxon>Eukaryota</taxon>
        <taxon>Metazoa</taxon>
        <taxon>Chordata</taxon>
        <taxon>Craniata</taxon>
        <taxon>Vertebrata</taxon>
        <taxon>Euteleostomi</taxon>
        <taxon>Archelosauria</taxon>
        <taxon>Archosauria</taxon>
        <taxon>Crocodylia</taxon>
        <taxon>Alligatoridae</taxon>
        <taxon>Alligatorinae</taxon>
        <taxon>Alligator</taxon>
    </lineage>
</organism>
<evidence type="ECO:0000256" key="8">
    <source>
        <dbReference type="ARBA" id="ARBA00023136"/>
    </source>
</evidence>
<evidence type="ECO:0000256" key="3">
    <source>
        <dbReference type="ARBA" id="ARBA00022606"/>
    </source>
</evidence>
<dbReference type="KEGG" id="asn:112551590"/>
<evidence type="ECO:0000256" key="13">
    <source>
        <dbReference type="SAM" id="Phobius"/>
    </source>
</evidence>
<dbReference type="GO" id="GO:0004930">
    <property type="term" value="F:G protein-coupled receptor activity"/>
    <property type="evidence" value="ECO:0007669"/>
    <property type="project" value="UniProtKB-KW"/>
</dbReference>
<feature type="transmembrane region" description="Helical" evidence="13">
    <location>
        <begin position="272"/>
        <end position="291"/>
    </location>
</feature>
<sequence>MKTWNQSTVTEFIILGFPSTKHIQILLFISFLFTYILTILGNITLLVTLQREPRLRTPMYFFLSTLYVLEIGYTSVTVPKLLSVFLNRDRAISLSACLVQSYFFFLLGSTECFLLAAIAYDLYLAICNPLRYPALMSSKMCIQLALFCCVTGFLNPCLPTFLVSRLKFCGSIINLFFCDVPPLLSLSCTDAYVSATTIFISSSIIVLGSFLMTSLSYTCILVTILKMTSSKGCQKAFSTCTYHLTVVSLYYGTVIFMYTSPEAQKSMKVNKVVSVVYSVGTPMLNPIIYSLRNEDVKKTLRKMLLNMFPARK</sequence>
<dbReference type="SUPFAM" id="SSF81321">
    <property type="entry name" value="Family A G protein-coupled receptor-like"/>
    <property type="match status" value="1"/>
</dbReference>
<evidence type="ECO:0000256" key="9">
    <source>
        <dbReference type="ARBA" id="ARBA00023157"/>
    </source>
</evidence>
<evidence type="ECO:0000313" key="15">
    <source>
        <dbReference type="Proteomes" id="UP000189705"/>
    </source>
</evidence>
<feature type="transmembrane region" description="Helical" evidence="13">
    <location>
        <begin position="59"/>
        <end position="82"/>
    </location>
</feature>
<feature type="domain" description="G-protein coupled receptors family 1 profile" evidence="14">
    <location>
        <begin position="41"/>
        <end position="289"/>
    </location>
</feature>
<keyword evidence="15" id="KW-1185">Reference proteome</keyword>